<comment type="subcellular location">
    <subcellularLocation>
        <location evidence="1">Nucleus</location>
    </subcellularLocation>
</comment>
<feature type="repeat" description="WD" evidence="5">
    <location>
        <begin position="63"/>
        <end position="104"/>
    </location>
</feature>
<evidence type="ECO:0000313" key="6">
    <source>
        <dbReference type="EMBL" id="ODQ77729.1"/>
    </source>
</evidence>
<dbReference type="InterPro" id="IPR001680">
    <property type="entry name" value="WD40_rpt"/>
</dbReference>
<name>A0A1E3QJ74_9ASCO</name>
<evidence type="ECO:0000256" key="5">
    <source>
        <dbReference type="PROSITE-ProRule" id="PRU00221"/>
    </source>
</evidence>
<accession>A0A1E3QJ74</accession>
<dbReference type="SMART" id="SM00320">
    <property type="entry name" value="WD40"/>
    <property type="match status" value="5"/>
</dbReference>
<protein>
    <submittedName>
        <fullName evidence="6">Uncharacterized protein</fullName>
    </submittedName>
</protein>
<keyword evidence="7" id="KW-1185">Reference proteome</keyword>
<dbReference type="GO" id="GO:0048188">
    <property type="term" value="C:Set1C/COMPASS complex"/>
    <property type="evidence" value="ECO:0007669"/>
    <property type="project" value="InterPro"/>
</dbReference>
<evidence type="ECO:0000256" key="4">
    <source>
        <dbReference type="ARBA" id="ARBA00023242"/>
    </source>
</evidence>
<dbReference type="SUPFAM" id="SSF50978">
    <property type="entry name" value="WD40 repeat-like"/>
    <property type="match status" value="1"/>
</dbReference>
<keyword evidence="2 5" id="KW-0853">WD repeat</keyword>
<dbReference type="PROSITE" id="PS00678">
    <property type="entry name" value="WD_REPEATS_1"/>
    <property type="match status" value="1"/>
</dbReference>
<evidence type="ECO:0000256" key="3">
    <source>
        <dbReference type="ARBA" id="ARBA00022737"/>
    </source>
</evidence>
<dbReference type="Proteomes" id="UP000094336">
    <property type="component" value="Unassembled WGS sequence"/>
</dbReference>
<dbReference type="PANTHER" id="PTHR44040:SF1">
    <property type="entry name" value="RETINOBLASTOMA-BINDING PROTEIN 5"/>
    <property type="match status" value="1"/>
</dbReference>
<gene>
    <name evidence="6" type="ORF">BABINDRAFT_172775</name>
</gene>
<dbReference type="PROSITE" id="PS50082">
    <property type="entry name" value="WD_REPEATS_2"/>
    <property type="match status" value="1"/>
</dbReference>
<evidence type="ECO:0000256" key="1">
    <source>
        <dbReference type="ARBA" id="ARBA00004123"/>
    </source>
</evidence>
<dbReference type="InterPro" id="IPR037850">
    <property type="entry name" value="RBBP5/Swd1"/>
</dbReference>
<dbReference type="PANTHER" id="PTHR44040">
    <property type="entry name" value="RETINOBLASTOMA-BINDING PROTEIN 5"/>
    <property type="match status" value="1"/>
</dbReference>
<sequence length="443" mass="49941">MNLALLDPFAVAQEYPETLTQTLSHGHSVCIEYNNKGVYLASGLADGSIVIFDQETSGVVTVLKEHTRPIQSLSWSLCGRYLLSSSRDWKVNLWDLATKTVLHTVKFDGPVWVGKLHPKNHLLAVAALFEDKPMYIDFTRIEADTPYTTVLETLPLPLQDEDSDEGSRKKQKTEKHMTLVACFHPSGEFVFTGTSKGWLNVFSTRTLAMVYSIKVANSNIKHIMVSTLGKKIGVNCSDRVIRQYQVRLALLQQLDNGSENGKHEDESDSDSEPLELDHKFQDVVNKLQWNAVSFNFNAEYVIASTYGSAAHDVYMWETSMGSLVKILEGPKEELVDVAWNYNKCAISATGIDSGTIYVWSIVIPQKWSALAPDFVEIEENIEYEESEDEFDIVPDEEINQRLLNEEDEEVDILTRETVDARGFSMAETFVIPVDYEVDYGDII</sequence>
<dbReference type="Pfam" id="PF00400">
    <property type="entry name" value="WD40"/>
    <property type="match status" value="2"/>
</dbReference>
<keyword evidence="4" id="KW-0539">Nucleus</keyword>
<dbReference type="EMBL" id="KV454439">
    <property type="protein sequence ID" value="ODQ77729.1"/>
    <property type="molecule type" value="Genomic_DNA"/>
</dbReference>
<dbReference type="OrthoDB" id="196858at2759"/>
<dbReference type="RefSeq" id="XP_018983057.1">
    <property type="nucleotide sequence ID" value="XM_019130913.1"/>
</dbReference>
<evidence type="ECO:0000256" key="2">
    <source>
        <dbReference type="ARBA" id="ARBA00022574"/>
    </source>
</evidence>
<dbReference type="InterPro" id="IPR036322">
    <property type="entry name" value="WD40_repeat_dom_sf"/>
</dbReference>
<dbReference type="InterPro" id="IPR015943">
    <property type="entry name" value="WD40/YVTN_repeat-like_dom_sf"/>
</dbReference>
<keyword evidence="3" id="KW-0677">Repeat</keyword>
<dbReference type="InterPro" id="IPR019775">
    <property type="entry name" value="WD40_repeat_CS"/>
</dbReference>
<organism evidence="6 7">
    <name type="scientific">Babjeviella inositovora NRRL Y-12698</name>
    <dbReference type="NCBI Taxonomy" id="984486"/>
    <lineage>
        <taxon>Eukaryota</taxon>
        <taxon>Fungi</taxon>
        <taxon>Dikarya</taxon>
        <taxon>Ascomycota</taxon>
        <taxon>Saccharomycotina</taxon>
        <taxon>Pichiomycetes</taxon>
        <taxon>Serinales incertae sedis</taxon>
        <taxon>Babjeviella</taxon>
    </lineage>
</organism>
<dbReference type="PROSITE" id="PS50294">
    <property type="entry name" value="WD_REPEATS_REGION"/>
    <property type="match status" value="1"/>
</dbReference>
<dbReference type="Gene3D" id="2.130.10.10">
    <property type="entry name" value="YVTN repeat-like/Quinoprotein amine dehydrogenase"/>
    <property type="match status" value="2"/>
</dbReference>
<dbReference type="STRING" id="984486.A0A1E3QJ74"/>
<dbReference type="GeneID" id="30148766"/>
<evidence type="ECO:0000313" key="7">
    <source>
        <dbReference type="Proteomes" id="UP000094336"/>
    </source>
</evidence>
<reference evidence="7" key="1">
    <citation type="submission" date="2016-05" db="EMBL/GenBank/DDBJ databases">
        <title>Comparative genomics of biotechnologically important yeasts.</title>
        <authorList>
            <consortium name="DOE Joint Genome Institute"/>
            <person name="Riley R."/>
            <person name="Haridas S."/>
            <person name="Wolfe K.H."/>
            <person name="Lopes M.R."/>
            <person name="Hittinger C.T."/>
            <person name="Goker M."/>
            <person name="Salamov A."/>
            <person name="Wisecaver J."/>
            <person name="Long T.M."/>
            <person name="Aerts A.L."/>
            <person name="Barry K."/>
            <person name="Choi C."/>
            <person name="Clum A."/>
            <person name="Coughlan A.Y."/>
            <person name="Deshpande S."/>
            <person name="Douglass A.P."/>
            <person name="Hanson S.J."/>
            <person name="Klenk H.-P."/>
            <person name="Labutti K."/>
            <person name="Lapidus A."/>
            <person name="Lindquist E."/>
            <person name="Lipzen A."/>
            <person name="Meier-Kolthoff J.P."/>
            <person name="Ohm R.A."/>
            <person name="Otillar R.P."/>
            <person name="Pangilinan J."/>
            <person name="Peng Y."/>
            <person name="Rokas A."/>
            <person name="Rosa C.A."/>
            <person name="Scheuner C."/>
            <person name="Sibirny A.A."/>
            <person name="Slot J.C."/>
            <person name="Stielow J.B."/>
            <person name="Sun H."/>
            <person name="Kurtzman C.P."/>
            <person name="Blackwell M."/>
            <person name="Grigoriev I.V."/>
            <person name="Jeffries T.W."/>
        </authorList>
    </citation>
    <scope>NUCLEOTIDE SEQUENCE [LARGE SCALE GENOMIC DNA]</scope>
    <source>
        <strain evidence="7">NRRL Y-12698</strain>
    </source>
</reference>
<proteinExistence type="predicted"/>
<dbReference type="AlphaFoldDB" id="A0A1E3QJ74"/>